<reference evidence="1 4" key="1">
    <citation type="submission" date="2018-02" db="EMBL/GenBank/DDBJ databases">
        <authorList>
            <person name="Rodrigo-Torres L."/>
            <person name="Arahal R. D."/>
            <person name="Lucena T."/>
        </authorList>
    </citation>
    <scope>NUCLEOTIDE SEQUENCE [LARGE SCALE GENOMIC DNA]</scope>
    <source>
        <strain evidence="1 4">CECT 8486</strain>
    </source>
</reference>
<accession>A0A2N9K9W3</accession>
<dbReference type="EMBL" id="OKQU01000001">
    <property type="protein sequence ID" value="SPE06817.1"/>
    <property type="molecule type" value="Genomic_DNA"/>
</dbReference>
<dbReference type="AlphaFoldDB" id="A0A2N9K9W3"/>
<dbReference type="KEGG" id="lsu:A6B45_04595"/>
<evidence type="ECO:0000313" key="2">
    <source>
        <dbReference type="EMBL" id="SPE06817.1"/>
    </source>
</evidence>
<reference evidence="2 3" key="2">
    <citation type="submission" date="2018-02" db="EMBL/GenBank/DDBJ databases">
        <authorList>
            <person name="Cohen D.B."/>
            <person name="Kent A.D."/>
        </authorList>
    </citation>
    <scope>NUCLEOTIDE SEQUENCE [LARGE SCALE GENOMIC DNA]</scope>
    <source>
        <strain evidence="2 3">CECT 9216</strain>
    </source>
</reference>
<sequence length="143" mass="16499">MVKNSTTEYTFIKAQIDLVIHNIVSNKYNEELTYYDVLWLPDYLTNPDSKELWQSFQDNLEKISFIAMNTGLPNPNADVELVIVKMSSGEINPNAIKYFEVGRRKDYLAMQYPHIIGKDNDTLFNTWDEANNSYNSTETSATV</sequence>
<keyword evidence="4" id="KW-1185">Reference proteome</keyword>
<dbReference type="Proteomes" id="UP000239237">
    <property type="component" value="Unassembled WGS sequence"/>
</dbReference>
<dbReference type="EMBL" id="OKQR01000001">
    <property type="protein sequence ID" value="SPD91592.1"/>
    <property type="molecule type" value="Genomic_DNA"/>
</dbReference>
<evidence type="ECO:0000313" key="4">
    <source>
        <dbReference type="Proteomes" id="UP000239237"/>
    </source>
</evidence>
<dbReference type="GeneID" id="99674062"/>
<proteinExistence type="predicted"/>
<gene>
    <name evidence="1" type="ORF">LES8486_00574</name>
    <name evidence="2" type="ORF">LES9216_00721</name>
</gene>
<dbReference type="RefSeq" id="WP_072613569.1">
    <property type="nucleotide sequence ID" value="NZ_AP017935.1"/>
</dbReference>
<dbReference type="Proteomes" id="UP000237923">
    <property type="component" value="Unassembled WGS sequence"/>
</dbReference>
<protein>
    <submittedName>
        <fullName evidence="2">Uncharacterized protein</fullName>
    </submittedName>
</protein>
<organism evidence="2 3">
    <name type="scientific">Leuconostoc suionicum</name>
    <dbReference type="NCBI Taxonomy" id="1511761"/>
    <lineage>
        <taxon>Bacteria</taxon>
        <taxon>Bacillati</taxon>
        <taxon>Bacillota</taxon>
        <taxon>Bacilli</taxon>
        <taxon>Lactobacillales</taxon>
        <taxon>Lactobacillaceae</taxon>
        <taxon>Leuconostoc</taxon>
    </lineage>
</organism>
<evidence type="ECO:0000313" key="1">
    <source>
        <dbReference type="EMBL" id="SPD91592.1"/>
    </source>
</evidence>
<name>A0A2N9K9W3_9LACO</name>
<evidence type="ECO:0000313" key="3">
    <source>
        <dbReference type="Proteomes" id="UP000237923"/>
    </source>
</evidence>